<dbReference type="EMBL" id="VDES01000001">
    <property type="protein sequence ID" value="MBA1373256.1"/>
    <property type="molecule type" value="Genomic_DNA"/>
</dbReference>
<dbReference type="SUPFAM" id="SSF46955">
    <property type="entry name" value="Putative DNA-binding domain"/>
    <property type="match status" value="1"/>
</dbReference>
<organism evidence="2 3">
    <name type="scientific">Sphingomonas ursincola</name>
    <dbReference type="NCBI Taxonomy" id="56361"/>
    <lineage>
        <taxon>Bacteria</taxon>
        <taxon>Pseudomonadati</taxon>
        <taxon>Pseudomonadota</taxon>
        <taxon>Alphaproteobacteria</taxon>
        <taxon>Sphingomonadales</taxon>
        <taxon>Sphingomonadaceae</taxon>
        <taxon>Sphingomonas</taxon>
    </lineage>
</organism>
<protein>
    <submittedName>
        <fullName evidence="2">MerR family transcriptional regulator</fullName>
    </submittedName>
</protein>
<evidence type="ECO:0000313" key="3">
    <source>
        <dbReference type="Proteomes" id="UP000589292"/>
    </source>
</evidence>
<dbReference type="Proteomes" id="UP000589292">
    <property type="component" value="Unassembled WGS sequence"/>
</dbReference>
<comment type="caution">
    <text evidence="2">The sequence shown here is derived from an EMBL/GenBank/DDBJ whole genome shotgun (WGS) entry which is preliminary data.</text>
</comment>
<name>A0A7V8RB68_9SPHN</name>
<dbReference type="Gene3D" id="1.10.1660.10">
    <property type="match status" value="1"/>
</dbReference>
<dbReference type="Pfam" id="PF13411">
    <property type="entry name" value="MerR_1"/>
    <property type="match status" value="1"/>
</dbReference>
<dbReference type="GO" id="GO:0003677">
    <property type="term" value="F:DNA binding"/>
    <property type="evidence" value="ECO:0007669"/>
    <property type="project" value="InterPro"/>
</dbReference>
<dbReference type="GO" id="GO:0006355">
    <property type="term" value="P:regulation of DNA-templated transcription"/>
    <property type="evidence" value="ECO:0007669"/>
    <property type="project" value="InterPro"/>
</dbReference>
<accession>A0A7V8RB68</accession>
<reference evidence="2 3" key="1">
    <citation type="journal article" date="1994" name="Int. J. Syst. Bacteriol.">
        <title>Phylogenetic positions of novel aerobic, bacteriochlorophyll a-containing bacteria and description of Roseococcus thiosulfatophilus gen. nov., sp. nov., Erythromicrobium ramosum gen. nov., sp. nov., and Erythrobacter litoralis sp. nov.</title>
        <authorList>
            <person name="Yurkov V."/>
            <person name="Stackebrandt E."/>
            <person name="Holmes A."/>
            <person name="Fuerst J.A."/>
            <person name="Hugenholtz P."/>
            <person name="Golecki J."/>
            <person name="Gad'on N."/>
            <person name="Gorlenko V.M."/>
            <person name="Kompantseva E.I."/>
            <person name="Drews G."/>
        </authorList>
    </citation>
    <scope>NUCLEOTIDE SEQUENCE [LARGE SCALE GENOMIC DNA]</scope>
    <source>
        <strain evidence="2 3">KR-99</strain>
    </source>
</reference>
<evidence type="ECO:0000259" key="1">
    <source>
        <dbReference type="Pfam" id="PF13411"/>
    </source>
</evidence>
<dbReference type="InterPro" id="IPR009061">
    <property type="entry name" value="DNA-bd_dom_put_sf"/>
</dbReference>
<feature type="domain" description="HTH merR-type" evidence="1">
    <location>
        <begin position="5"/>
        <end position="66"/>
    </location>
</feature>
<dbReference type="InterPro" id="IPR000551">
    <property type="entry name" value="MerR-type_HTH_dom"/>
</dbReference>
<gene>
    <name evidence="2" type="ORF">FG486_02820</name>
</gene>
<sequence length="151" mass="16828">MKMWSIHAVAEACAMTTGELSQWISRGHYRPSEGVRPGQRRWFDWRDLACLAVINALRKHSLSINAMSLIAGDLREYLAEMDKIPDSSGLLLCASWDERQPGQTIGLMSETELCRLLRSHPETVIVVDVAAVYHSALAKLPSEVISRGARP</sequence>
<keyword evidence="3" id="KW-1185">Reference proteome</keyword>
<proteinExistence type="predicted"/>
<dbReference type="AlphaFoldDB" id="A0A7V8RB68"/>
<evidence type="ECO:0000313" key="2">
    <source>
        <dbReference type="EMBL" id="MBA1373256.1"/>
    </source>
</evidence>